<gene>
    <name evidence="1" type="ORF">S01H1_81403</name>
</gene>
<proteinExistence type="predicted"/>
<dbReference type="Gene3D" id="3.40.50.1970">
    <property type="match status" value="1"/>
</dbReference>
<dbReference type="SUPFAM" id="SSF56796">
    <property type="entry name" value="Dehydroquinate synthase-like"/>
    <property type="match status" value="1"/>
</dbReference>
<evidence type="ECO:0000313" key="1">
    <source>
        <dbReference type="EMBL" id="GAG42774.1"/>
    </source>
</evidence>
<name>X0XHX1_9ZZZZ</name>
<reference evidence="1" key="1">
    <citation type="journal article" date="2014" name="Front. Microbiol.">
        <title>High frequency of phylogenetically diverse reductive dehalogenase-homologous genes in deep subseafloor sedimentary metagenomes.</title>
        <authorList>
            <person name="Kawai M."/>
            <person name="Futagami T."/>
            <person name="Toyoda A."/>
            <person name="Takaki Y."/>
            <person name="Nishi S."/>
            <person name="Hori S."/>
            <person name="Arai W."/>
            <person name="Tsubouchi T."/>
            <person name="Morono Y."/>
            <person name="Uchiyama I."/>
            <person name="Ito T."/>
            <person name="Fujiyama A."/>
            <person name="Inagaki F."/>
            <person name="Takami H."/>
        </authorList>
    </citation>
    <scope>NUCLEOTIDE SEQUENCE</scope>
    <source>
        <strain evidence="1">Expedition CK06-06</strain>
    </source>
</reference>
<evidence type="ECO:0008006" key="2">
    <source>
        <dbReference type="Google" id="ProtNLM"/>
    </source>
</evidence>
<organism evidence="1">
    <name type="scientific">marine sediment metagenome</name>
    <dbReference type="NCBI Taxonomy" id="412755"/>
    <lineage>
        <taxon>unclassified sequences</taxon>
        <taxon>metagenomes</taxon>
        <taxon>ecological metagenomes</taxon>
    </lineage>
</organism>
<feature type="non-terminal residue" evidence="1">
    <location>
        <position position="85"/>
    </location>
</feature>
<dbReference type="EMBL" id="BARS01055083">
    <property type="protein sequence ID" value="GAG42774.1"/>
    <property type="molecule type" value="Genomic_DNA"/>
</dbReference>
<sequence>MPPQAERCFGIELLKSLDFDPERTVFATMELPWKLAEPRLRSPARHVEFVKSMERARLDEAASALPPVDSVIGVGGGSALDFAKY</sequence>
<accession>X0XHX1</accession>
<dbReference type="AlphaFoldDB" id="X0XHX1"/>
<comment type="caution">
    <text evidence="1">The sequence shown here is derived from an EMBL/GenBank/DDBJ whole genome shotgun (WGS) entry which is preliminary data.</text>
</comment>
<protein>
    <recommendedName>
        <fullName evidence="2">Alcohol dehydrogenase iron-type/glycerol dehydrogenase GldA domain-containing protein</fullName>
    </recommendedName>
</protein>